<protein>
    <recommendedName>
        <fullName evidence="3">Myb/SANT-like domain-containing protein</fullName>
    </recommendedName>
</protein>
<reference evidence="1" key="2">
    <citation type="submission" date="2020-08" db="EMBL/GenBank/DDBJ databases">
        <title>Plant Genome Project.</title>
        <authorList>
            <person name="Zhang R.-G."/>
        </authorList>
    </citation>
    <scope>NUCLEOTIDE SEQUENCE</scope>
    <source>
        <strain evidence="1">Huo1</strain>
        <tissue evidence="1">Leaf</tissue>
    </source>
</reference>
<comment type="caution">
    <text evidence="1">The sequence shown here is derived from an EMBL/GenBank/DDBJ whole genome shotgun (WGS) entry which is preliminary data.</text>
</comment>
<evidence type="ECO:0008006" key="3">
    <source>
        <dbReference type="Google" id="ProtNLM"/>
    </source>
</evidence>
<evidence type="ECO:0000313" key="1">
    <source>
        <dbReference type="EMBL" id="KAG6394993.1"/>
    </source>
</evidence>
<organism evidence="1">
    <name type="scientific">Salvia splendens</name>
    <name type="common">Scarlet sage</name>
    <dbReference type="NCBI Taxonomy" id="180675"/>
    <lineage>
        <taxon>Eukaryota</taxon>
        <taxon>Viridiplantae</taxon>
        <taxon>Streptophyta</taxon>
        <taxon>Embryophyta</taxon>
        <taxon>Tracheophyta</taxon>
        <taxon>Spermatophyta</taxon>
        <taxon>Magnoliopsida</taxon>
        <taxon>eudicotyledons</taxon>
        <taxon>Gunneridae</taxon>
        <taxon>Pentapetalae</taxon>
        <taxon>asterids</taxon>
        <taxon>lamiids</taxon>
        <taxon>Lamiales</taxon>
        <taxon>Lamiaceae</taxon>
        <taxon>Nepetoideae</taxon>
        <taxon>Mentheae</taxon>
        <taxon>Salviinae</taxon>
        <taxon>Salvia</taxon>
        <taxon>Salvia subgen. Calosphace</taxon>
        <taxon>core Calosphace</taxon>
    </lineage>
</organism>
<sequence length="116" mass="14114">MKDLVLNGWKSENGFWSGYLFQLEDALKQQFPKSNIRIRPHIHSKIIAWKKIYSSLRDILQHRGVGFNAYNDYKIECDDDLWYHIVKADTNAQFFRGKSWPYWEHWQVIFGYDRER</sequence>
<dbReference type="AlphaFoldDB" id="A0A8X8Z878"/>
<proteinExistence type="predicted"/>
<dbReference type="PANTHER" id="PTHR46250:SF15">
    <property type="entry name" value="OS01G0523800 PROTEIN"/>
    <property type="match status" value="1"/>
</dbReference>
<dbReference type="EMBL" id="PNBA02000017">
    <property type="protein sequence ID" value="KAG6394993.1"/>
    <property type="molecule type" value="Genomic_DNA"/>
</dbReference>
<evidence type="ECO:0000313" key="2">
    <source>
        <dbReference type="Proteomes" id="UP000298416"/>
    </source>
</evidence>
<dbReference type="PANTHER" id="PTHR46250">
    <property type="entry name" value="MYB/SANT-LIKE DNA-BINDING DOMAIN PROTEIN-RELATED"/>
    <property type="match status" value="1"/>
</dbReference>
<reference evidence="1" key="1">
    <citation type="submission" date="2018-01" db="EMBL/GenBank/DDBJ databases">
        <authorList>
            <person name="Mao J.F."/>
        </authorList>
    </citation>
    <scope>NUCLEOTIDE SEQUENCE</scope>
    <source>
        <strain evidence="1">Huo1</strain>
        <tissue evidence="1">Leaf</tissue>
    </source>
</reference>
<gene>
    <name evidence="1" type="ORF">SASPL_145584</name>
</gene>
<keyword evidence="2" id="KW-1185">Reference proteome</keyword>
<accession>A0A8X8Z878</accession>
<dbReference type="Proteomes" id="UP000298416">
    <property type="component" value="Unassembled WGS sequence"/>
</dbReference>
<name>A0A8X8Z878_SALSN</name>